<dbReference type="GO" id="GO:0009055">
    <property type="term" value="F:electron transfer activity"/>
    <property type="evidence" value="ECO:0007669"/>
    <property type="project" value="UniProtKB-UniRule"/>
</dbReference>
<dbReference type="InterPro" id="IPR029039">
    <property type="entry name" value="Flavoprotein-like_sf"/>
</dbReference>
<feature type="binding site" evidence="6">
    <location>
        <begin position="16"/>
        <end position="18"/>
    </location>
    <ligand>
        <name>FMN</name>
        <dbReference type="ChEBI" id="CHEBI:58210"/>
    </ligand>
</feature>
<comment type="cofactor">
    <cofactor evidence="6">
        <name>FMN</name>
        <dbReference type="ChEBI" id="CHEBI:58210"/>
    </cofactor>
    <text evidence="6">Binds 1 FMN per subunit.</text>
</comment>
<comment type="catalytic activity">
    <reaction evidence="6">
        <text>2 a quinone + NADH + H(+) = 2 a 1,4-benzosemiquinone + NAD(+)</text>
        <dbReference type="Rhea" id="RHEA:65952"/>
        <dbReference type="ChEBI" id="CHEBI:15378"/>
        <dbReference type="ChEBI" id="CHEBI:57540"/>
        <dbReference type="ChEBI" id="CHEBI:57945"/>
        <dbReference type="ChEBI" id="CHEBI:132124"/>
        <dbReference type="ChEBI" id="CHEBI:134225"/>
    </reaction>
</comment>
<comment type="function">
    <text evidence="6">Quinone reductase that provides resistance to thiol-specific stress caused by electrophilic quinones.</text>
</comment>
<evidence type="ECO:0000256" key="4">
    <source>
        <dbReference type="ARBA" id="ARBA00023027"/>
    </source>
</evidence>
<keyword evidence="1 6" id="KW-0285">Flavoprotein</keyword>
<dbReference type="AlphaFoldDB" id="A0A856MKZ1"/>
<dbReference type="GO" id="GO:0016652">
    <property type="term" value="F:oxidoreductase activity, acting on NAD(P)H as acceptor"/>
    <property type="evidence" value="ECO:0007669"/>
    <property type="project" value="UniProtKB-UniRule"/>
</dbReference>
<feature type="binding site" evidence="6">
    <location>
        <begin position="96"/>
        <end position="99"/>
    </location>
    <ligand>
        <name>FMN</name>
        <dbReference type="ChEBI" id="CHEBI:58210"/>
    </ligand>
</feature>
<comment type="subunit">
    <text evidence="6">Homodimer.</text>
</comment>
<dbReference type="RefSeq" id="WP_171976926.1">
    <property type="nucleotide sequence ID" value="NZ_CAWOXK010000001.1"/>
</dbReference>
<dbReference type="InterPro" id="IPR003680">
    <property type="entry name" value="Flavodoxin_fold"/>
</dbReference>
<evidence type="ECO:0000313" key="8">
    <source>
        <dbReference type="EMBL" id="QDL09857.1"/>
    </source>
</evidence>
<dbReference type="InterPro" id="IPR050104">
    <property type="entry name" value="FMN-dep_NADH:Q_OxRdtase_AzoR1"/>
</dbReference>
<comment type="similarity">
    <text evidence="6">Belongs to the azoreductase type 1 family.</text>
</comment>
<evidence type="ECO:0000256" key="2">
    <source>
        <dbReference type="ARBA" id="ARBA00022643"/>
    </source>
</evidence>
<dbReference type="KEGG" id="bsen:DP114_19970"/>
<keyword evidence="2 6" id="KW-0288">FMN</keyword>
<evidence type="ECO:0000256" key="5">
    <source>
        <dbReference type="ARBA" id="ARBA00048542"/>
    </source>
</evidence>
<evidence type="ECO:0000256" key="1">
    <source>
        <dbReference type="ARBA" id="ARBA00022630"/>
    </source>
</evidence>
<dbReference type="HAMAP" id="MF_01216">
    <property type="entry name" value="Azoreductase_type1"/>
    <property type="match status" value="1"/>
</dbReference>
<evidence type="ECO:0000313" key="9">
    <source>
        <dbReference type="Proteomes" id="UP000503129"/>
    </source>
</evidence>
<keyword evidence="9" id="KW-1185">Reference proteome</keyword>
<comment type="catalytic activity">
    <reaction evidence="5">
        <text>N,N-dimethyl-1,4-phenylenediamine + anthranilate + 2 NAD(+) = 2-(4-dimethylaminophenyl)diazenylbenzoate + 2 NADH + 2 H(+)</text>
        <dbReference type="Rhea" id="RHEA:55872"/>
        <dbReference type="ChEBI" id="CHEBI:15378"/>
        <dbReference type="ChEBI" id="CHEBI:15783"/>
        <dbReference type="ChEBI" id="CHEBI:16567"/>
        <dbReference type="ChEBI" id="CHEBI:57540"/>
        <dbReference type="ChEBI" id="CHEBI:57945"/>
        <dbReference type="ChEBI" id="CHEBI:71579"/>
        <dbReference type="EC" id="1.7.1.17"/>
    </reaction>
    <physiologicalReaction direction="right-to-left" evidence="5">
        <dbReference type="Rhea" id="RHEA:55874"/>
    </physiologicalReaction>
</comment>
<dbReference type="PANTHER" id="PTHR43741">
    <property type="entry name" value="FMN-DEPENDENT NADH-AZOREDUCTASE 1"/>
    <property type="match status" value="1"/>
</dbReference>
<accession>A0A856MKZ1</accession>
<evidence type="ECO:0000256" key="6">
    <source>
        <dbReference type="HAMAP-Rule" id="MF_01216"/>
    </source>
</evidence>
<sequence length="207" mass="22860">MAHILHIDSSPRGERSFSRKFSGEFITAWKNAHPADKVTYRDIGHNTIPHVDEPWIAAAFTPPDTHTPELAKAIELSNTLVDEFFAADRYVFGVPMYNFNVPSTFKAYIDQIVRIGRTVAVTEQGGFKGLVEGKKMLIITARGGDFSPGSFAAPYNYQEPYLSAIFGFLGITDITYINVENLSGGDEVRQQSFAKAHEAIAQAVAGW</sequence>
<dbReference type="PANTHER" id="PTHR43741:SF2">
    <property type="entry name" value="FMN-DEPENDENT NADH:QUINONE OXIDOREDUCTASE"/>
    <property type="match status" value="1"/>
</dbReference>
<comment type="function">
    <text evidence="6">Also exhibits azoreductase activity. Catalyzes the reductive cleavage of the azo bond in aromatic azo compounds to the corresponding amines.</text>
</comment>
<keyword evidence="3 6" id="KW-0560">Oxidoreductase</keyword>
<feature type="domain" description="Flavodoxin-like fold" evidence="7">
    <location>
        <begin position="3"/>
        <end position="202"/>
    </location>
</feature>
<comment type="caution">
    <text evidence="6">Lacks conserved residue(s) required for the propagation of feature annotation.</text>
</comment>
<evidence type="ECO:0000256" key="3">
    <source>
        <dbReference type="ARBA" id="ARBA00023002"/>
    </source>
</evidence>
<gene>
    <name evidence="6" type="primary">azoR</name>
    <name evidence="8" type="ORF">DP114_19970</name>
</gene>
<dbReference type="EC" id="1.7.1.17" evidence="6"/>
<dbReference type="GO" id="GO:0010181">
    <property type="term" value="F:FMN binding"/>
    <property type="evidence" value="ECO:0007669"/>
    <property type="project" value="UniProtKB-UniRule"/>
</dbReference>
<name>A0A856MKZ1_9CYAN</name>
<dbReference type="EC" id="1.6.5.-" evidence="6"/>
<keyword evidence="4 6" id="KW-0520">NAD</keyword>
<feature type="binding site" evidence="6">
    <location>
        <position position="10"/>
    </location>
    <ligand>
        <name>FMN</name>
        <dbReference type="ChEBI" id="CHEBI:58210"/>
    </ligand>
</feature>
<dbReference type="Gene3D" id="3.40.50.360">
    <property type="match status" value="1"/>
</dbReference>
<evidence type="ECO:0000259" key="7">
    <source>
        <dbReference type="Pfam" id="PF02525"/>
    </source>
</evidence>
<dbReference type="Proteomes" id="UP000503129">
    <property type="component" value="Chromosome"/>
</dbReference>
<dbReference type="EMBL" id="CP030118">
    <property type="protein sequence ID" value="QDL09857.1"/>
    <property type="molecule type" value="Genomic_DNA"/>
</dbReference>
<dbReference type="InterPro" id="IPR023048">
    <property type="entry name" value="NADH:quinone_OxRdtase_FMN_depd"/>
</dbReference>
<organism evidence="8 9">
    <name type="scientific">Brasilonema sennae CENA114</name>
    <dbReference type="NCBI Taxonomy" id="415709"/>
    <lineage>
        <taxon>Bacteria</taxon>
        <taxon>Bacillati</taxon>
        <taxon>Cyanobacteriota</taxon>
        <taxon>Cyanophyceae</taxon>
        <taxon>Nostocales</taxon>
        <taxon>Scytonemataceae</taxon>
        <taxon>Brasilonema</taxon>
        <taxon>Bromeliae group (in: Brasilonema)</taxon>
    </lineage>
</organism>
<protein>
    <recommendedName>
        <fullName evidence="6">FMN dependent NADH:quinone oxidoreductase</fullName>
        <ecNumber evidence="6">1.6.5.-</ecNumber>
    </recommendedName>
    <alternativeName>
        <fullName evidence="6">Azo-dye reductase</fullName>
    </alternativeName>
    <alternativeName>
        <fullName evidence="6">FMN-dependent NADH-azo compound oxidoreductase</fullName>
    </alternativeName>
    <alternativeName>
        <fullName evidence="6">FMN-dependent NADH-azoreductase</fullName>
        <ecNumber evidence="6">1.7.1.17</ecNumber>
    </alternativeName>
</protein>
<dbReference type="GO" id="GO:0016655">
    <property type="term" value="F:oxidoreductase activity, acting on NAD(P)H, quinone or similar compound as acceptor"/>
    <property type="evidence" value="ECO:0007669"/>
    <property type="project" value="InterPro"/>
</dbReference>
<dbReference type="Pfam" id="PF02525">
    <property type="entry name" value="Flavodoxin_2"/>
    <property type="match status" value="1"/>
</dbReference>
<proteinExistence type="inferred from homology"/>
<dbReference type="SUPFAM" id="SSF52218">
    <property type="entry name" value="Flavoproteins"/>
    <property type="match status" value="1"/>
</dbReference>
<reference evidence="8 9" key="1">
    <citation type="submission" date="2018-06" db="EMBL/GenBank/DDBJ databases">
        <title>Comparative genomics of Brasilonema spp. strains.</title>
        <authorList>
            <person name="Alvarenga D.O."/>
            <person name="Fiore M.F."/>
            <person name="Varani A.M."/>
        </authorList>
    </citation>
    <scope>NUCLEOTIDE SEQUENCE [LARGE SCALE GENOMIC DNA]</scope>
    <source>
        <strain evidence="8 9">CENA114</strain>
    </source>
</reference>